<evidence type="ECO:0000313" key="2">
    <source>
        <dbReference type="Proteomes" id="UP000236000"/>
    </source>
</evidence>
<dbReference type="Proteomes" id="UP000236000">
    <property type="component" value="Unassembled WGS sequence"/>
</dbReference>
<organism evidence="1 2">
    <name type="scientific">Akkermansia muciniphila</name>
    <dbReference type="NCBI Taxonomy" id="239935"/>
    <lineage>
        <taxon>Bacteria</taxon>
        <taxon>Pseudomonadati</taxon>
        <taxon>Verrucomicrobiota</taxon>
        <taxon>Verrucomicrobiia</taxon>
        <taxon>Verrucomicrobiales</taxon>
        <taxon>Akkermansiaceae</taxon>
        <taxon>Akkermansia</taxon>
    </lineage>
</organism>
<reference evidence="1 2" key="1">
    <citation type="journal article" date="2017" name="BMC Genomics">
        <title>Genome sequencing of 39 Akkermansia muciniphila isolates reveals its population structure, genomic and functional diverisity, and global distribution in mammalian gut microbiotas.</title>
        <authorList>
            <person name="Guo X."/>
            <person name="Li S."/>
            <person name="Zhang J."/>
            <person name="Wu F."/>
            <person name="Li X."/>
            <person name="Wu D."/>
            <person name="Zhang M."/>
            <person name="Ou Z."/>
            <person name="Jie Z."/>
            <person name="Yan Q."/>
            <person name="Li P."/>
            <person name="Yi J."/>
            <person name="Peng Y."/>
        </authorList>
    </citation>
    <scope>NUCLEOTIDE SEQUENCE [LARGE SCALE GENOMIC DNA]</scope>
    <source>
        <strain evidence="1 2">GP24</strain>
    </source>
</reference>
<sequence>MPVAQEQLREELFPHAILWKERMWIHLLFQIEKGQIFLVDVLLWQGIRKSWITVFNNENKNVTKVEKMILRVFGLELFLMVFYKDA</sequence>
<dbReference type="AlphaFoldDB" id="A0A2N8HGW7"/>
<evidence type="ECO:0000313" key="1">
    <source>
        <dbReference type="EMBL" id="PNC20309.1"/>
    </source>
</evidence>
<proteinExistence type="predicted"/>
<accession>A0A2N8HGW7</accession>
<comment type="caution">
    <text evidence="1">The sequence shown here is derived from an EMBL/GenBank/DDBJ whole genome shotgun (WGS) entry which is preliminary data.</text>
</comment>
<gene>
    <name evidence="1" type="ORF">CXU22_00545</name>
</gene>
<name>A0A2N8HGW7_9BACT</name>
<protein>
    <submittedName>
        <fullName evidence="1">Uncharacterized protein</fullName>
    </submittedName>
</protein>
<dbReference type="EMBL" id="PJKA01000002">
    <property type="protein sequence ID" value="PNC20309.1"/>
    <property type="molecule type" value="Genomic_DNA"/>
</dbReference>